<proteinExistence type="inferred from homology"/>
<dbReference type="InterPro" id="IPR013319">
    <property type="entry name" value="GH11/12"/>
</dbReference>
<dbReference type="GO" id="GO:0008810">
    <property type="term" value="F:cellulase activity"/>
    <property type="evidence" value="ECO:0007669"/>
    <property type="project" value="InterPro"/>
</dbReference>
<dbReference type="InterPro" id="IPR002594">
    <property type="entry name" value="GH12"/>
</dbReference>
<gene>
    <name evidence="4" type="ORF">C8A05DRAFT_15554</name>
</gene>
<keyword evidence="5" id="KW-1185">Reference proteome</keyword>
<dbReference type="Pfam" id="PF01670">
    <property type="entry name" value="Glyco_hydro_12"/>
    <property type="match status" value="1"/>
</dbReference>
<evidence type="ECO:0000256" key="1">
    <source>
        <dbReference type="ARBA" id="ARBA00005519"/>
    </source>
</evidence>
<comment type="similarity">
    <text evidence="1 2">Belongs to the glycosyl hydrolase 12 (cellulase H) family.</text>
</comment>
<keyword evidence="2" id="KW-0326">Glycosidase</keyword>
<dbReference type="InterPro" id="IPR013320">
    <property type="entry name" value="ConA-like_dom_sf"/>
</dbReference>
<sequence length="255" mass="27909">MLPGVATLAALVAVSHGAITGTRTTAAAAALCSQYAYQSANGYELLNNLWGIGTATSGSQCTNYDGPVNSGIAFSSTWTWQGDQNTVKSYIYAGRQFTRKKVSEIRSLPTTVQWSYNTTNHRANVAYDIFTSTDPNHANSSGDFELMIWLERYGGIWPITDSSTGSPAASVKVAGYTWDLFTGYNGAMRVYSFVVPKGSPIYSFTADVKEFFNYLKTNQNFPESQQYMLIYQFGTEAFVGGPTKFTVSKFQADVN</sequence>
<dbReference type="EMBL" id="MU855513">
    <property type="protein sequence ID" value="KAK3902390.1"/>
    <property type="molecule type" value="Genomic_DNA"/>
</dbReference>
<dbReference type="Gene3D" id="2.60.120.180">
    <property type="match status" value="1"/>
</dbReference>
<keyword evidence="2" id="KW-0378">Hydrolase</keyword>
<organism evidence="4 5">
    <name type="scientific">Staphylotrichum tortipilum</name>
    <dbReference type="NCBI Taxonomy" id="2831512"/>
    <lineage>
        <taxon>Eukaryota</taxon>
        <taxon>Fungi</taxon>
        <taxon>Dikarya</taxon>
        <taxon>Ascomycota</taxon>
        <taxon>Pezizomycotina</taxon>
        <taxon>Sordariomycetes</taxon>
        <taxon>Sordariomycetidae</taxon>
        <taxon>Sordariales</taxon>
        <taxon>Chaetomiaceae</taxon>
        <taxon>Staphylotrichum</taxon>
    </lineage>
</organism>
<feature type="signal peptide" evidence="3">
    <location>
        <begin position="1"/>
        <end position="17"/>
    </location>
</feature>
<evidence type="ECO:0000256" key="3">
    <source>
        <dbReference type="SAM" id="SignalP"/>
    </source>
</evidence>
<dbReference type="PANTHER" id="PTHR34002">
    <property type="entry name" value="BLR1656 PROTEIN"/>
    <property type="match status" value="1"/>
</dbReference>
<protein>
    <submittedName>
        <fullName evidence="4">Concanavalin A-like lectin/glucanase domain-containing protein</fullName>
    </submittedName>
</protein>
<keyword evidence="3" id="KW-0732">Signal</keyword>
<dbReference type="GO" id="GO:0000272">
    <property type="term" value="P:polysaccharide catabolic process"/>
    <property type="evidence" value="ECO:0007669"/>
    <property type="project" value="UniProtKB-KW"/>
</dbReference>
<accession>A0AAN6RTG9</accession>
<reference evidence="4" key="2">
    <citation type="submission" date="2023-05" db="EMBL/GenBank/DDBJ databases">
        <authorList>
            <consortium name="Lawrence Berkeley National Laboratory"/>
            <person name="Steindorff A."/>
            <person name="Hensen N."/>
            <person name="Bonometti L."/>
            <person name="Westerberg I."/>
            <person name="Brannstrom I.O."/>
            <person name="Guillou S."/>
            <person name="Cros-Aarteil S."/>
            <person name="Calhoun S."/>
            <person name="Haridas S."/>
            <person name="Kuo A."/>
            <person name="Mondo S."/>
            <person name="Pangilinan J."/>
            <person name="Riley R."/>
            <person name="Labutti K."/>
            <person name="Andreopoulos B."/>
            <person name="Lipzen A."/>
            <person name="Chen C."/>
            <person name="Yanf M."/>
            <person name="Daum C."/>
            <person name="Ng V."/>
            <person name="Clum A."/>
            <person name="Ohm R."/>
            <person name="Martin F."/>
            <person name="Silar P."/>
            <person name="Natvig D."/>
            <person name="Lalanne C."/>
            <person name="Gautier V."/>
            <person name="Ament-Velasquez S.L."/>
            <person name="Kruys A."/>
            <person name="Hutchinson M.I."/>
            <person name="Powell A.J."/>
            <person name="Barry K."/>
            <person name="Miller A.N."/>
            <person name="Grigoriev I.V."/>
            <person name="Debuchy R."/>
            <person name="Gladieux P."/>
            <person name="Thoren M.H."/>
            <person name="Johannesson H."/>
        </authorList>
    </citation>
    <scope>NUCLEOTIDE SEQUENCE</scope>
    <source>
        <strain evidence="4">CBS 103.79</strain>
    </source>
</reference>
<dbReference type="SUPFAM" id="SSF49899">
    <property type="entry name" value="Concanavalin A-like lectins/glucanases"/>
    <property type="match status" value="1"/>
</dbReference>
<feature type="chain" id="PRO_5042979614" evidence="3">
    <location>
        <begin position="18"/>
        <end position="255"/>
    </location>
</feature>
<comment type="caution">
    <text evidence="4">The sequence shown here is derived from an EMBL/GenBank/DDBJ whole genome shotgun (WGS) entry which is preliminary data.</text>
</comment>
<keyword evidence="2" id="KW-0119">Carbohydrate metabolism</keyword>
<reference evidence="4" key="1">
    <citation type="journal article" date="2023" name="Mol. Phylogenet. Evol.">
        <title>Genome-scale phylogeny and comparative genomics of the fungal order Sordariales.</title>
        <authorList>
            <person name="Hensen N."/>
            <person name="Bonometti L."/>
            <person name="Westerberg I."/>
            <person name="Brannstrom I.O."/>
            <person name="Guillou S."/>
            <person name="Cros-Aarteil S."/>
            <person name="Calhoun S."/>
            <person name="Haridas S."/>
            <person name="Kuo A."/>
            <person name="Mondo S."/>
            <person name="Pangilinan J."/>
            <person name="Riley R."/>
            <person name="LaButti K."/>
            <person name="Andreopoulos B."/>
            <person name="Lipzen A."/>
            <person name="Chen C."/>
            <person name="Yan M."/>
            <person name="Daum C."/>
            <person name="Ng V."/>
            <person name="Clum A."/>
            <person name="Steindorff A."/>
            <person name="Ohm R.A."/>
            <person name="Martin F."/>
            <person name="Silar P."/>
            <person name="Natvig D.O."/>
            <person name="Lalanne C."/>
            <person name="Gautier V."/>
            <person name="Ament-Velasquez S.L."/>
            <person name="Kruys A."/>
            <person name="Hutchinson M.I."/>
            <person name="Powell A.J."/>
            <person name="Barry K."/>
            <person name="Miller A.N."/>
            <person name="Grigoriev I.V."/>
            <person name="Debuchy R."/>
            <person name="Gladieux P."/>
            <person name="Hiltunen Thoren M."/>
            <person name="Johannesson H."/>
        </authorList>
    </citation>
    <scope>NUCLEOTIDE SEQUENCE</scope>
    <source>
        <strain evidence="4">CBS 103.79</strain>
    </source>
</reference>
<dbReference type="AlphaFoldDB" id="A0AAN6RTG9"/>
<name>A0AAN6RTG9_9PEZI</name>
<evidence type="ECO:0000313" key="4">
    <source>
        <dbReference type="EMBL" id="KAK3902390.1"/>
    </source>
</evidence>
<dbReference type="PANTHER" id="PTHR34002:SF10">
    <property type="entry name" value="PUTATIVE-RELATED"/>
    <property type="match status" value="1"/>
</dbReference>
<keyword evidence="2" id="KW-0624">Polysaccharide degradation</keyword>
<evidence type="ECO:0000313" key="5">
    <source>
        <dbReference type="Proteomes" id="UP001303889"/>
    </source>
</evidence>
<evidence type="ECO:0000256" key="2">
    <source>
        <dbReference type="RuleBase" id="RU361163"/>
    </source>
</evidence>
<dbReference type="Proteomes" id="UP001303889">
    <property type="component" value="Unassembled WGS sequence"/>
</dbReference>